<name>A0A2T3LB70_9GAMM</name>
<evidence type="ECO:0000256" key="16">
    <source>
        <dbReference type="PIRSR" id="PIRSR000099-3"/>
    </source>
</evidence>
<dbReference type="PANTHER" id="PTHR21256:SF2">
    <property type="entry name" value="HISTIDINE BIOSYNTHESIS TRIFUNCTIONAL PROTEIN"/>
    <property type="match status" value="1"/>
</dbReference>
<dbReference type="FunFam" id="3.40.50.1980:FF:000002">
    <property type="entry name" value="Histidinol dehydrogenase, chloroplastic"/>
    <property type="match status" value="1"/>
</dbReference>
<dbReference type="GO" id="GO:0005829">
    <property type="term" value="C:cytosol"/>
    <property type="evidence" value="ECO:0007669"/>
    <property type="project" value="TreeGrafter"/>
</dbReference>
<dbReference type="PROSITE" id="PS00611">
    <property type="entry name" value="HISOL_DEHYDROGENASE"/>
    <property type="match status" value="1"/>
</dbReference>
<feature type="binding site" evidence="12 15">
    <location>
        <position position="185"/>
    </location>
    <ligand>
        <name>NAD(+)</name>
        <dbReference type="ChEBI" id="CHEBI:57540"/>
    </ligand>
</feature>
<feature type="binding site" evidence="12 16">
    <location>
        <position position="259"/>
    </location>
    <ligand>
        <name>substrate</name>
    </ligand>
</feature>
<dbReference type="GO" id="GO:0000105">
    <property type="term" value="P:L-histidine biosynthetic process"/>
    <property type="evidence" value="ECO:0007669"/>
    <property type="project" value="UniProtKB-UniRule"/>
</dbReference>
<comment type="pathway">
    <text evidence="2 12">Amino-acid biosynthesis; L-histidine biosynthesis; L-histidine from 5-phospho-alpha-D-ribose 1-diphosphate: step 9/9.</text>
</comment>
<feature type="binding site" evidence="12 16">
    <location>
        <position position="411"/>
    </location>
    <ligand>
        <name>substrate</name>
    </ligand>
</feature>
<dbReference type="GO" id="GO:0004399">
    <property type="term" value="F:histidinol dehydrogenase activity"/>
    <property type="evidence" value="ECO:0007669"/>
    <property type="project" value="UniProtKB-UniRule"/>
</dbReference>
<feature type="active site" description="Proton acceptor" evidence="12 14">
    <location>
        <position position="323"/>
    </location>
</feature>
<evidence type="ECO:0000256" key="9">
    <source>
        <dbReference type="ARBA" id="ARBA00023027"/>
    </source>
</evidence>
<feature type="binding site" evidence="12 16">
    <location>
        <position position="234"/>
    </location>
    <ligand>
        <name>substrate</name>
    </ligand>
</feature>
<protein>
    <recommendedName>
        <fullName evidence="4 12">Histidinol dehydrogenase</fullName>
        <shortName evidence="12">HDH</shortName>
        <ecNumber evidence="4 12">1.1.1.23</ecNumber>
    </recommendedName>
</protein>
<dbReference type="RefSeq" id="WP_107253132.1">
    <property type="nucleotide sequence ID" value="NZ_JAKJTK010000026.1"/>
</dbReference>
<dbReference type="FunFam" id="3.40.50.1980:FF:000001">
    <property type="entry name" value="Histidinol dehydrogenase"/>
    <property type="match status" value="1"/>
</dbReference>
<dbReference type="UniPathway" id="UPA00031">
    <property type="reaction ID" value="UER00014"/>
</dbReference>
<evidence type="ECO:0000256" key="10">
    <source>
        <dbReference type="ARBA" id="ARBA00023102"/>
    </source>
</evidence>
<dbReference type="InterPro" id="IPR001692">
    <property type="entry name" value="Histidinol_DH_CS"/>
</dbReference>
<dbReference type="CDD" id="cd06572">
    <property type="entry name" value="Histidinol_dh"/>
    <property type="match status" value="1"/>
</dbReference>
<dbReference type="EC" id="1.1.1.23" evidence="4 12"/>
<comment type="function">
    <text evidence="1 12">Catalyzes the sequential NAD-dependent oxidations of L-histidinol to L-histidinaldehyde and then to L-histidine.</text>
</comment>
<evidence type="ECO:0000256" key="3">
    <source>
        <dbReference type="ARBA" id="ARBA00010178"/>
    </source>
</evidence>
<dbReference type="InterPro" id="IPR012131">
    <property type="entry name" value="Hstdl_DH"/>
</dbReference>
<dbReference type="Gene3D" id="1.20.5.1300">
    <property type="match status" value="1"/>
</dbReference>
<feature type="active site" description="Proton acceptor" evidence="12 14">
    <location>
        <position position="324"/>
    </location>
</feature>
<dbReference type="EMBL" id="PYOC01000002">
    <property type="protein sequence ID" value="PSV48551.1"/>
    <property type="molecule type" value="Genomic_DNA"/>
</dbReference>
<evidence type="ECO:0000256" key="17">
    <source>
        <dbReference type="PIRSR" id="PIRSR000099-4"/>
    </source>
</evidence>
<keyword evidence="10 12" id="KW-0368">Histidine biosynthesis</keyword>
<evidence type="ECO:0000256" key="11">
    <source>
        <dbReference type="ARBA" id="ARBA00049489"/>
    </source>
</evidence>
<dbReference type="GO" id="GO:0008270">
    <property type="term" value="F:zinc ion binding"/>
    <property type="evidence" value="ECO:0007669"/>
    <property type="project" value="UniProtKB-UniRule"/>
</dbReference>
<dbReference type="Pfam" id="PF00815">
    <property type="entry name" value="Histidinol_dh"/>
    <property type="match status" value="1"/>
</dbReference>
<keyword evidence="8 12" id="KW-0560">Oxidoreductase</keyword>
<sequence>MKTVVWQSLSENQQESLLQRPAITEGANITAIVADVVADVRQRGDEALLDLTEKFDRVRPDSIRVSEQEVTAATSRLSDNMKQALQQAYQNIVTFHKAQKIKPLRVETQPGVVCEQVTRPINSVGLYIPGGSAPLPSTVLMLGVPAQIAGCRQVVLCSPPPIADEILYVAQLCGITEIYNAGGSQAIAAMAYGTKSVTKVDKIFGPGNAFVTEAKRQVSNDFRGAAIDMPAGPSEVLVIADKTADPDFIAADLLSQAEHGPDSQVILLTPEPSIADRVADAIQLQLQVLPRADIARQALGSSILIVTETITQCISISNHYGPEHLIVQTREPRELVPLLDNAGSIFLGDWSPESVGDYASGTNHVLPTYGYTRTYSSLGLADFSKRMTVQEVTADGLKTLAPTVVTMAEAEGLDAHKRAVTIRIEKLQQQAILKAQQAKEKEA</sequence>
<evidence type="ECO:0000256" key="6">
    <source>
        <dbReference type="ARBA" id="ARBA00022723"/>
    </source>
</evidence>
<dbReference type="PRINTS" id="PR00083">
    <property type="entry name" value="HOLDHDRGNASE"/>
</dbReference>
<dbReference type="GO" id="GO:0051287">
    <property type="term" value="F:NAD binding"/>
    <property type="evidence" value="ECO:0007669"/>
    <property type="project" value="InterPro"/>
</dbReference>
<evidence type="ECO:0000256" key="15">
    <source>
        <dbReference type="PIRSR" id="PIRSR000099-2"/>
    </source>
</evidence>
<comment type="caution">
    <text evidence="19">The sequence shown here is derived from an EMBL/GenBank/DDBJ whole genome shotgun (WGS) entry which is preliminary data.</text>
</comment>
<keyword evidence="7 12" id="KW-0862">Zinc</keyword>
<feature type="binding site" evidence="12 16">
    <location>
        <position position="256"/>
    </location>
    <ligand>
        <name>substrate</name>
    </ligand>
</feature>
<proteinExistence type="inferred from homology"/>
<dbReference type="InterPro" id="IPR016161">
    <property type="entry name" value="Ald_DH/histidinol_DH"/>
</dbReference>
<evidence type="ECO:0000256" key="8">
    <source>
        <dbReference type="ARBA" id="ARBA00023002"/>
    </source>
</evidence>
<organism evidence="19 20">
    <name type="scientific">Photobacterium indicum</name>
    <dbReference type="NCBI Taxonomy" id="81447"/>
    <lineage>
        <taxon>Bacteria</taxon>
        <taxon>Pseudomonadati</taxon>
        <taxon>Pseudomonadota</taxon>
        <taxon>Gammaproteobacteria</taxon>
        <taxon>Vibrionales</taxon>
        <taxon>Vibrionaceae</taxon>
        <taxon>Photobacterium</taxon>
    </lineage>
</organism>
<dbReference type="PIRSF" id="PIRSF000099">
    <property type="entry name" value="Histidinol_dh"/>
    <property type="match status" value="1"/>
</dbReference>
<feature type="binding site" evidence="12 17">
    <location>
        <position position="416"/>
    </location>
    <ligand>
        <name>Zn(2+)</name>
        <dbReference type="ChEBI" id="CHEBI:29105"/>
    </ligand>
</feature>
<evidence type="ECO:0000256" key="5">
    <source>
        <dbReference type="ARBA" id="ARBA00022605"/>
    </source>
</evidence>
<dbReference type="HAMAP" id="MF_01024">
    <property type="entry name" value="HisD"/>
    <property type="match status" value="1"/>
</dbReference>
<dbReference type="SUPFAM" id="SSF53720">
    <property type="entry name" value="ALDH-like"/>
    <property type="match status" value="1"/>
</dbReference>
<feature type="binding site" evidence="12 17">
    <location>
        <position position="259"/>
    </location>
    <ligand>
        <name>Zn(2+)</name>
        <dbReference type="ChEBI" id="CHEBI:29105"/>
    </ligand>
</feature>
<feature type="binding site" evidence="12 15">
    <location>
        <position position="127"/>
    </location>
    <ligand>
        <name>NAD(+)</name>
        <dbReference type="ChEBI" id="CHEBI:57540"/>
    </ligand>
</feature>
<feature type="binding site" evidence="12 16">
    <location>
        <position position="357"/>
    </location>
    <ligand>
        <name>substrate</name>
    </ligand>
</feature>
<accession>A0A2T3LB70</accession>
<evidence type="ECO:0000256" key="2">
    <source>
        <dbReference type="ARBA" id="ARBA00004940"/>
    </source>
</evidence>
<reference evidence="19 20" key="1">
    <citation type="submission" date="2018-03" db="EMBL/GenBank/DDBJ databases">
        <title>Whole genome sequencing of Histamine producing bacteria.</title>
        <authorList>
            <person name="Butler K."/>
        </authorList>
    </citation>
    <scope>NUCLEOTIDE SEQUENCE [LARGE SCALE GENOMIC DNA]</scope>
    <source>
        <strain evidence="19 20">ATCC 19614</strain>
    </source>
</reference>
<dbReference type="Proteomes" id="UP000241803">
    <property type="component" value="Unassembled WGS sequence"/>
</dbReference>
<feature type="binding site" evidence="12 16">
    <location>
        <position position="324"/>
    </location>
    <ligand>
        <name>substrate</name>
    </ligand>
</feature>
<evidence type="ECO:0000256" key="1">
    <source>
        <dbReference type="ARBA" id="ARBA00003850"/>
    </source>
</evidence>
<comment type="catalytic activity">
    <reaction evidence="11 12">
        <text>L-histidinol + 2 NAD(+) + H2O = L-histidine + 2 NADH + 3 H(+)</text>
        <dbReference type="Rhea" id="RHEA:20641"/>
        <dbReference type="ChEBI" id="CHEBI:15377"/>
        <dbReference type="ChEBI" id="CHEBI:15378"/>
        <dbReference type="ChEBI" id="CHEBI:57540"/>
        <dbReference type="ChEBI" id="CHEBI:57595"/>
        <dbReference type="ChEBI" id="CHEBI:57699"/>
        <dbReference type="ChEBI" id="CHEBI:57945"/>
        <dbReference type="EC" id="1.1.1.23"/>
    </reaction>
</comment>
<dbReference type="InterPro" id="IPR022695">
    <property type="entry name" value="Histidinol_DH_monofunct"/>
</dbReference>
<feature type="binding site" evidence="12 17">
    <location>
        <position position="256"/>
    </location>
    <ligand>
        <name>Zn(2+)</name>
        <dbReference type="ChEBI" id="CHEBI:29105"/>
    </ligand>
</feature>
<keyword evidence="5 12" id="KW-0028">Amino-acid biosynthesis</keyword>
<feature type="binding site" evidence="12 16">
    <location>
        <position position="416"/>
    </location>
    <ligand>
        <name>substrate</name>
    </ligand>
</feature>
<evidence type="ECO:0000256" key="14">
    <source>
        <dbReference type="PIRSR" id="PIRSR000099-1"/>
    </source>
</evidence>
<comment type="similarity">
    <text evidence="3 12 13 18">Belongs to the histidinol dehydrogenase family.</text>
</comment>
<keyword evidence="9 12" id="KW-0520">NAD</keyword>
<keyword evidence="20" id="KW-1185">Reference proteome</keyword>
<dbReference type="AlphaFoldDB" id="A0A2T3LB70"/>
<evidence type="ECO:0000256" key="4">
    <source>
        <dbReference type="ARBA" id="ARBA00012965"/>
    </source>
</evidence>
<dbReference type="Gene3D" id="3.40.50.1980">
    <property type="entry name" value="Nitrogenase molybdenum iron protein domain"/>
    <property type="match status" value="2"/>
</dbReference>
<comment type="cofactor">
    <cofactor evidence="12 17">
        <name>Zn(2+)</name>
        <dbReference type="ChEBI" id="CHEBI:29105"/>
    </cofactor>
    <text evidence="12 17">Binds 1 zinc ion per subunit.</text>
</comment>
<keyword evidence="6 12" id="KW-0479">Metal-binding</keyword>
<evidence type="ECO:0000256" key="12">
    <source>
        <dbReference type="HAMAP-Rule" id="MF_01024"/>
    </source>
</evidence>
<evidence type="ECO:0000256" key="7">
    <source>
        <dbReference type="ARBA" id="ARBA00022833"/>
    </source>
</evidence>
<dbReference type="FunFam" id="1.20.5.1300:FF:000002">
    <property type="entry name" value="Histidinol dehydrogenase, chloroplastic"/>
    <property type="match status" value="1"/>
</dbReference>
<dbReference type="PANTHER" id="PTHR21256">
    <property type="entry name" value="HISTIDINOL DEHYDROGENASE HDH"/>
    <property type="match status" value="1"/>
</dbReference>
<feature type="binding site" evidence="12 15">
    <location>
        <position position="208"/>
    </location>
    <ligand>
        <name>NAD(+)</name>
        <dbReference type="ChEBI" id="CHEBI:57540"/>
    </ligand>
</feature>
<evidence type="ECO:0000256" key="18">
    <source>
        <dbReference type="RuleBase" id="RU004175"/>
    </source>
</evidence>
<evidence type="ECO:0000313" key="19">
    <source>
        <dbReference type="EMBL" id="PSV48551.1"/>
    </source>
</evidence>
<dbReference type="NCBIfam" id="TIGR00069">
    <property type="entry name" value="hisD"/>
    <property type="match status" value="1"/>
</dbReference>
<gene>
    <name evidence="12 19" type="primary">hisD</name>
    <name evidence="19" type="ORF">C9J47_08555</name>
</gene>
<feature type="binding site" evidence="12 17">
    <location>
        <position position="357"/>
    </location>
    <ligand>
        <name>Zn(2+)</name>
        <dbReference type="ChEBI" id="CHEBI:29105"/>
    </ligand>
</feature>
<evidence type="ECO:0000256" key="13">
    <source>
        <dbReference type="PIRNR" id="PIRNR000099"/>
    </source>
</evidence>
<evidence type="ECO:0000313" key="20">
    <source>
        <dbReference type="Proteomes" id="UP000241803"/>
    </source>
</evidence>